<dbReference type="Proteomes" id="UP000813463">
    <property type="component" value="Chromosome 4"/>
</dbReference>
<dbReference type="GO" id="GO:2000786">
    <property type="term" value="P:positive regulation of autophagosome assembly"/>
    <property type="evidence" value="ECO:0000318"/>
    <property type="project" value="GO_Central"/>
</dbReference>
<evidence type="ECO:0000256" key="1">
    <source>
        <dbReference type="SAM" id="MobiDB-lite"/>
    </source>
</evidence>
<feature type="compositionally biased region" description="Basic and acidic residues" evidence="1">
    <location>
        <begin position="57"/>
        <end position="67"/>
    </location>
</feature>
<protein>
    <recommendedName>
        <fullName evidence="2">Rab3GAP catalytic subunit conserved domain-containing protein</fullName>
    </recommendedName>
</protein>
<dbReference type="RefSeq" id="XP_021852729.1">
    <property type="nucleotide sequence ID" value="XM_021997037.2"/>
</dbReference>
<proteinExistence type="predicted"/>
<dbReference type="PANTHER" id="PTHR21422:SF10">
    <property type="entry name" value="RAB3 GTPASE-ACTIVATING PROTEIN CATALYTIC SUBUNIT"/>
    <property type="match status" value="1"/>
</dbReference>
<dbReference type="Pfam" id="PF13890">
    <property type="entry name" value="Rab3-GTPase_cat"/>
    <property type="match status" value="1"/>
</dbReference>
<reference evidence="4" key="2">
    <citation type="submission" date="2025-08" db="UniProtKB">
        <authorList>
            <consortium name="RefSeq"/>
        </authorList>
    </citation>
    <scope>IDENTIFICATION</scope>
    <source>
        <tissue evidence="4">Leaf</tissue>
    </source>
</reference>
<dbReference type="AlphaFoldDB" id="A0A9R0JZE0"/>
<sequence length="693" mass="77004">MEGGSLVSKARTAFHSAAAKAERVLIDFKSDLKDSDEQQCRKNSGCQFEEVLSSSEAEKKGFNESKQSRWKPPSIGTKQEWHDRLRNIGRGKKGAEDTENVEDIKMAFAIFDENIYLYNEKVAAEAKGLETSSDSYDANNRDIIPPSFVLKQLAIAIESEKNYRSVKDLLTSSASSSPVRERASLGISAVKSMLRGKEEKITSEFRDDEAWALIQSILDAEGLTPGRKVGFLVESLPSAMALPRDIHGAPPPSLIVKISEVMGSFKTLRKMALFWCRIISELRRLWMEELYIPGIPLNEVPDLSFCLLYQQMQFMNCCLSRKKRRAIATDSLESLIREAGCDADGVPSSVERITSGSFLYAKTNTGDLVVRLGVSHQAENLTLLETGEPVYAPLTQEGPLLTEDLAREAEEFVLRTGSVGAGCSQLLSDMQAFKAANPGCILEDFVRWHSPPDWTGNESGNESDASTCGGDSTSSRGRLSRRMKKEGNLWQELWEAAKSVPAVRQAPLFDEDLAVEGVLTVLENITPSQLFGQLFQSLLGFGFMIAESKLSTDDNVAKLFSECKDFVVASFHGDAWIDKIDDICQVYETVEAIFLRPDDVMKAVKQSEDVNAAPEEPKPRFKKLTQMFGRKNRTRKSSSEENNSTEDPPNRQPFSNFFDSRSTLFSKKPPKPENTQPPANNSSGLDENDWTVV</sequence>
<feature type="compositionally biased region" description="Polar residues" evidence="1">
    <location>
        <begin position="673"/>
        <end position="685"/>
    </location>
</feature>
<dbReference type="OrthoDB" id="5391403at2759"/>
<feature type="region of interest" description="Disordered" evidence="1">
    <location>
        <begin position="452"/>
        <end position="482"/>
    </location>
</feature>
<keyword evidence="3" id="KW-1185">Reference proteome</keyword>
<reference evidence="3" key="1">
    <citation type="journal article" date="2021" name="Nat. Commun.">
        <title>Genomic analyses provide insights into spinach domestication and the genetic basis of agronomic traits.</title>
        <authorList>
            <person name="Cai X."/>
            <person name="Sun X."/>
            <person name="Xu C."/>
            <person name="Sun H."/>
            <person name="Wang X."/>
            <person name="Ge C."/>
            <person name="Zhang Z."/>
            <person name="Wang Q."/>
            <person name="Fei Z."/>
            <person name="Jiao C."/>
            <person name="Wang Q."/>
        </authorList>
    </citation>
    <scope>NUCLEOTIDE SEQUENCE [LARGE SCALE GENOMIC DNA]</scope>
    <source>
        <strain evidence="3">cv. Varoflay</strain>
    </source>
</reference>
<feature type="compositionally biased region" description="Polar residues" evidence="1">
    <location>
        <begin position="640"/>
        <end position="665"/>
    </location>
</feature>
<feature type="domain" description="Rab3GAP catalytic subunit conserved" evidence="2">
    <location>
        <begin position="371"/>
        <end position="523"/>
    </location>
</feature>
<dbReference type="KEGG" id="soe:110792222"/>
<dbReference type="PANTHER" id="PTHR21422">
    <property type="entry name" value="RAB3 GTPASE-ACTIVATING PROTEIN CATALYTIC SUBUNIT"/>
    <property type="match status" value="1"/>
</dbReference>
<feature type="compositionally biased region" description="Polar residues" evidence="1">
    <location>
        <begin position="456"/>
        <end position="477"/>
    </location>
</feature>
<dbReference type="InterPro" id="IPR045700">
    <property type="entry name" value="Rab3GAP1"/>
</dbReference>
<gene>
    <name evidence="4" type="primary">LOC110792222</name>
</gene>
<feature type="region of interest" description="Disordered" evidence="1">
    <location>
        <begin position="57"/>
        <end position="76"/>
    </location>
</feature>
<feature type="region of interest" description="Disordered" evidence="1">
    <location>
        <begin position="608"/>
        <end position="693"/>
    </location>
</feature>
<evidence type="ECO:0000313" key="4">
    <source>
        <dbReference type="RefSeq" id="XP_021852729.1"/>
    </source>
</evidence>
<name>A0A9R0JZE0_SPIOL</name>
<accession>A0A9R0JZE0</accession>
<dbReference type="InterPro" id="IPR026147">
    <property type="entry name" value="Rab3GAP1_conserved"/>
</dbReference>
<dbReference type="GO" id="GO:0005096">
    <property type="term" value="F:GTPase activator activity"/>
    <property type="evidence" value="ECO:0000318"/>
    <property type="project" value="GO_Central"/>
</dbReference>
<evidence type="ECO:0000313" key="3">
    <source>
        <dbReference type="Proteomes" id="UP000813463"/>
    </source>
</evidence>
<dbReference type="GeneID" id="110792222"/>
<evidence type="ECO:0000259" key="2">
    <source>
        <dbReference type="Pfam" id="PF13890"/>
    </source>
</evidence>
<organism evidence="3 4">
    <name type="scientific">Spinacia oleracea</name>
    <name type="common">Spinach</name>
    <dbReference type="NCBI Taxonomy" id="3562"/>
    <lineage>
        <taxon>Eukaryota</taxon>
        <taxon>Viridiplantae</taxon>
        <taxon>Streptophyta</taxon>
        <taxon>Embryophyta</taxon>
        <taxon>Tracheophyta</taxon>
        <taxon>Spermatophyta</taxon>
        <taxon>Magnoliopsida</taxon>
        <taxon>eudicotyledons</taxon>
        <taxon>Gunneridae</taxon>
        <taxon>Pentapetalae</taxon>
        <taxon>Caryophyllales</taxon>
        <taxon>Chenopodiaceae</taxon>
        <taxon>Chenopodioideae</taxon>
        <taxon>Anserineae</taxon>
        <taxon>Spinacia</taxon>
    </lineage>
</organism>